<feature type="domain" description="Carboxylesterase type B" evidence="4">
    <location>
        <begin position="19"/>
        <end position="492"/>
    </location>
</feature>
<name>A0A9N9VJV1_9HYPO</name>
<gene>
    <name evidence="5" type="ORF">CRHIZ90672A_00014637</name>
</gene>
<dbReference type="InterPro" id="IPR029058">
    <property type="entry name" value="AB_hydrolase_fold"/>
</dbReference>
<dbReference type="InterPro" id="IPR019819">
    <property type="entry name" value="Carboxylesterase_B_CS"/>
</dbReference>
<evidence type="ECO:0000256" key="1">
    <source>
        <dbReference type="ARBA" id="ARBA00005964"/>
    </source>
</evidence>
<dbReference type="GO" id="GO:0016787">
    <property type="term" value="F:hydrolase activity"/>
    <property type="evidence" value="ECO:0007669"/>
    <property type="project" value="UniProtKB-KW"/>
</dbReference>
<evidence type="ECO:0000313" key="5">
    <source>
        <dbReference type="EMBL" id="CAH0024616.1"/>
    </source>
</evidence>
<comment type="similarity">
    <text evidence="1 3">Belongs to the type-B carboxylesterase/lipase family.</text>
</comment>
<reference evidence="5" key="1">
    <citation type="submission" date="2021-10" db="EMBL/GenBank/DDBJ databases">
        <authorList>
            <person name="Piombo E."/>
        </authorList>
    </citation>
    <scope>NUCLEOTIDE SEQUENCE</scope>
</reference>
<dbReference type="PANTHER" id="PTHR43142">
    <property type="entry name" value="CARBOXYLIC ESTER HYDROLASE"/>
    <property type="match status" value="1"/>
</dbReference>
<dbReference type="PROSITE" id="PS00122">
    <property type="entry name" value="CARBOXYLESTERASE_B_1"/>
    <property type="match status" value="1"/>
</dbReference>
<dbReference type="PANTHER" id="PTHR43142:SF8">
    <property type="entry name" value="CARBOXYLIC ESTER HYDROLASE"/>
    <property type="match status" value="1"/>
</dbReference>
<dbReference type="Gene3D" id="3.40.50.1820">
    <property type="entry name" value="alpha/beta hydrolase"/>
    <property type="match status" value="1"/>
</dbReference>
<proteinExistence type="inferred from homology"/>
<dbReference type="EMBL" id="CABFNQ020000699">
    <property type="protein sequence ID" value="CAH0024616.1"/>
    <property type="molecule type" value="Genomic_DNA"/>
</dbReference>
<dbReference type="InterPro" id="IPR002018">
    <property type="entry name" value="CarbesteraseB"/>
</dbReference>
<dbReference type="Proteomes" id="UP000696573">
    <property type="component" value="Unassembled WGS sequence"/>
</dbReference>
<evidence type="ECO:0000256" key="2">
    <source>
        <dbReference type="ARBA" id="ARBA00022801"/>
    </source>
</evidence>
<dbReference type="InterPro" id="IPR019826">
    <property type="entry name" value="Carboxylesterase_B_AS"/>
</dbReference>
<dbReference type="OrthoDB" id="6846267at2759"/>
<evidence type="ECO:0000256" key="3">
    <source>
        <dbReference type="RuleBase" id="RU361235"/>
    </source>
</evidence>
<protein>
    <recommendedName>
        <fullName evidence="3">Carboxylic ester hydrolase</fullName>
        <ecNumber evidence="3">3.1.1.-</ecNumber>
    </recommendedName>
</protein>
<evidence type="ECO:0000313" key="6">
    <source>
        <dbReference type="Proteomes" id="UP000696573"/>
    </source>
</evidence>
<accession>A0A9N9VJV1</accession>
<sequence>MGNTISYDQKVYDLDLGNKGTIRGIQLDKKSRRYAGIPYALPPTGDNRWRKPRRLPADYTYGDGAGGPFDATKFKAVCPQKAFHVGKAEGGSGKYSEDCLFVNIWTPLGDPREKKWPVMLWLHGGWFQMGDPSQEPGMDPTELISTGGLNAIVVAIGYRLNIFGFLAGEDLLEESGGGSAGNFGLWDQRMAAEWVREHISLFGGDANNITLAGRSAGAYSVEAQMLFDFRKPGPKTSLFRRVFMDSNAIPAQPKSLQDTQVQFDEVCKQFDIDESLPAEKKLESLRKLSVSDLIAVIPRLKQHTFRPVTDNLFIHSGMIEYLQSKNFANEFKSRHYKLLIGEVANEETLYSTYNSPAAPTIDSLKLQIMNYYAPEVTDRVIDCYPLPTTQDLEAWKRLFGNIISDGQVRAPSRALVKHLVANGVDLQDVWRYQIAYRLSFIDETVAPMSFGVAHAMDKPFWNFSIQHGPTLRERELMENWIRALVAFVNDEESFDFGTRTVQEMRVATPQGTIEVQKDQRWDELLQIGDIFSGEK</sequence>
<dbReference type="PROSITE" id="PS00941">
    <property type="entry name" value="CARBOXYLESTERASE_B_2"/>
    <property type="match status" value="1"/>
</dbReference>
<keyword evidence="6" id="KW-1185">Reference proteome</keyword>
<keyword evidence="2 3" id="KW-0378">Hydrolase</keyword>
<comment type="caution">
    <text evidence="5">The sequence shown here is derived from an EMBL/GenBank/DDBJ whole genome shotgun (WGS) entry which is preliminary data.</text>
</comment>
<dbReference type="Pfam" id="PF00135">
    <property type="entry name" value="COesterase"/>
    <property type="match status" value="1"/>
</dbReference>
<organism evidence="5 6">
    <name type="scientific">Clonostachys rhizophaga</name>
    <dbReference type="NCBI Taxonomy" id="160324"/>
    <lineage>
        <taxon>Eukaryota</taxon>
        <taxon>Fungi</taxon>
        <taxon>Dikarya</taxon>
        <taxon>Ascomycota</taxon>
        <taxon>Pezizomycotina</taxon>
        <taxon>Sordariomycetes</taxon>
        <taxon>Hypocreomycetidae</taxon>
        <taxon>Hypocreales</taxon>
        <taxon>Bionectriaceae</taxon>
        <taxon>Clonostachys</taxon>
    </lineage>
</organism>
<dbReference type="SUPFAM" id="SSF53474">
    <property type="entry name" value="alpha/beta-Hydrolases"/>
    <property type="match status" value="1"/>
</dbReference>
<dbReference type="AlphaFoldDB" id="A0A9N9VJV1"/>
<dbReference type="EC" id="3.1.1.-" evidence="3"/>
<evidence type="ECO:0000259" key="4">
    <source>
        <dbReference type="Pfam" id="PF00135"/>
    </source>
</evidence>